<organism evidence="1">
    <name type="scientific">Mesocestoides corti</name>
    <name type="common">Flatworm</name>
    <dbReference type="NCBI Taxonomy" id="53468"/>
    <lineage>
        <taxon>Eukaryota</taxon>
        <taxon>Metazoa</taxon>
        <taxon>Spiralia</taxon>
        <taxon>Lophotrochozoa</taxon>
        <taxon>Platyhelminthes</taxon>
        <taxon>Cestoda</taxon>
        <taxon>Eucestoda</taxon>
        <taxon>Cyclophyllidea</taxon>
        <taxon>Mesocestoididae</taxon>
        <taxon>Mesocestoides</taxon>
    </lineage>
</organism>
<reference evidence="1" key="1">
    <citation type="submission" date="2019-11" db="UniProtKB">
        <authorList>
            <consortium name="WormBaseParasite"/>
        </authorList>
    </citation>
    <scope>IDENTIFICATION</scope>
</reference>
<accession>A0A5K3EZ06</accession>
<name>A0A5K3EZ06_MESCO</name>
<protein>
    <submittedName>
        <fullName evidence="1">Uncharacterized protein</fullName>
    </submittedName>
</protein>
<evidence type="ECO:0000313" key="1">
    <source>
        <dbReference type="WBParaSite" id="MCU_004260-RA"/>
    </source>
</evidence>
<dbReference type="AlphaFoldDB" id="A0A5K3EZ06"/>
<dbReference type="WBParaSite" id="MCU_004260-RA">
    <property type="protein sequence ID" value="MCU_004260-RA"/>
    <property type="gene ID" value="MCU_004260"/>
</dbReference>
<proteinExistence type="predicted"/>
<sequence>MLRTALNGNPSSESEIADIHVNKYVCCSRNDHNLSSHHDPAVDGFQTNKAGSESVPYRLTTPFAISGASANTSICCESCSYTRLSPVLPPSDTGFPFSQHVASRVDPQLTLIRTSIYPGFTSHLGLDVNICMTHTSEV</sequence>